<dbReference type="EMBL" id="JBFXLR010000075">
    <property type="protein sequence ID" value="KAL2839314.1"/>
    <property type="molecule type" value="Genomic_DNA"/>
</dbReference>
<dbReference type="Proteomes" id="UP001610444">
    <property type="component" value="Unassembled WGS sequence"/>
</dbReference>
<gene>
    <name evidence="1" type="ORF">BJX68DRAFT_247893</name>
</gene>
<name>A0ABR4JGZ9_9EURO</name>
<dbReference type="RefSeq" id="XP_070893483.1">
    <property type="nucleotide sequence ID" value="XM_071041840.1"/>
</dbReference>
<organism evidence="1 2">
    <name type="scientific">Aspergillus pseudodeflectus</name>
    <dbReference type="NCBI Taxonomy" id="176178"/>
    <lineage>
        <taxon>Eukaryota</taxon>
        <taxon>Fungi</taxon>
        <taxon>Dikarya</taxon>
        <taxon>Ascomycota</taxon>
        <taxon>Pezizomycotina</taxon>
        <taxon>Eurotiomycetes</taxon>
        <taxon>Eurotiomycetidae</taxon>
        <taxon>Eurotiales</taxon>
        <taxon>Aspergillaceae</taxon>
        <taxon>Aspergillus</taxon>
        <taxon>Aspergillus subgen. Nidulantes</taxon>
    </lineage>
</organism>
<dbReference type="GeneID" id="98157004"/>
<protein>
    <submittedName>
        <fullName evidence="1">Uncharacterized protein</fullName>
    </submittedName>
</protein>
<proteinExistence type="predicted"/>
<evidence type="ECO:0000313" key="1">
    <source>
        <dbReference type="EMBL" id="KAL2839314.1"/>
    </source>
</evidence>
<reference evidence="1 2" key="1">
    <citation type="submission" date="2024-07" db="EMBL/GenBank/DDBJ databases">
        <title>Section-level genome sequencing and comparative genomics of Aspergillus sections Usti and Cavernicolus.</title>
        <authorList>
            <consortium name="Lawrence Berkeley National Laboratory"/>
            <person name="Nybo J.L."/>
            <person name="Vesth T.C."/>
            <person name="Theobald S."/>
            <person name="Frisvad J.C."/>
            <person name="Larsen T.O."/>
            <person name="Kjaerboelling I."/>
            <person name="Rothschild-Mancinelli K."/>
            <person name="Lyhne E.K."/>
            <person name="Kogle M.E."/>
            <person name="Barry K."/>
            <person name="Clum A."/>
            <person name="Na H."/>
            <person name="Ledsgaard L."/>
            <person name="Lin J."/>
            <person name="Lipzen A."/>
            <person name="Kuo A."/>
            <person name="Riley R."/>
            <person name="Mondo S."/>
            <person name="LaButti K."/>
            <person name="Haridas S."/>
            <person name="Pangalinan J."/>
            <person name="Salamov A.A."/>
            <person name="Simmons B.A."/>
            <person name="Magnuson J.K."/>
            <person name="Chen J."/>
            <person name="Drula E."/>
            <person name="Henrissat B."/>
            <person name="Wiebenga A."/>
            <person name="Lubbers R.J."/>
            <person name="Gomes A.C."/>
            <person name="Macurrencykelacurrency M.R."/>
            <person name="Stajich J."/>
            <person name="Grigoriev I.V."/>
            <person name="Mortensen U.H."/>
            <person name="De vries R.P."/>
            <person name="Baker S.E."/>
            <person name="Andersen M.R."/>
        </authorList>
    </citation>
    <scope>NUCLEOTIDE SEQUENCE [LARGE SCALE GENOMIC DNA]</scope>
    <source>
        <strain evidence="1 2">CBS 756.74</strain>
    </source>
</reference>
<keyword evidence="2" id="KW-1185">Reference proteome</keyword>
<accession>A0ABR4JGZ9</accession>
<evidence type="ECO:0000313" key="2">
    <source>
        <dbReference type="Proteomes" id="UP001610444"/>
    </source>
</evidence>
<sequence length="59" mass="6915">MLEFQPPGLFVRRRWITYKGQNMLWLPSKYRPRFTAVCDNVVVLVCGSGQMMFLDFALS</sequence>
<comment type="caution">
    <text evidence="1">The sequence shown here is derived from an EMBL/GenBank/DDBJ whole genome shotgun (WGS) entry which is preliminary data.</text>
</comment>